<evidence type="ECO:0000313" key="3">
    <source>
        <dbReference type="EMBL" id="CAI75325.1"/>
    </source>
</evidence>
<organism evidence="3 4">
    <name type="scientific">Theileria annulata</name>
    <dbReference type="NCBI Taxonomy" id="5874"/>
    <lineage>
        <taxon>Eukaryota</taxon>
        <taxon>Sar</taxon>
        <taxon>Alveolata</taxon>
        <taxon>Apicomplexa</taxon>
        <taxon>Aconoidasida</taxon>
        <taxon>Piroplasmida</taxon>
        <taxon>Theileriidae</taxon>
        <taxon>Theileria</taxon>
    </lineage>
</organism>
<name>Q4UCX6_THEAN</name>
<dbReference type="GeneID" id="3864781"/>
<evidence type="ECO:0000256" key="1">
    <source>
        <dbReference type="RuleBase" id="RU311113"/>
    </source>
</evidence>
<sequence>MNKIVLKDTNNLIKNKFNSSVTVSGTKDSTEENINTKATIGTNSNMGRGVTGTKETPFGGTVGPSTVTEKKRIINIMNKNKLKRLCRECIGDFWSRVDNNEIPISNYFSSVTVSPVTVLGQADSGTEEKNSNKIAAPKVTTNIPRKGANFTGMECTMGKGANSTATECTRERELTTGMECTTFTNTNDKGTKETPFGGTAGASTVTGTVLENNNIITMSVSDYSYKSTPFGDVYYSPRFQDEKYIYRYVILTKGVRNEAYRLLKQSKSYLLTEHQIIRELCIDLSPGWEHFMLFKNRLDELILRRKL</sequence>
<dbReference type="RefSeq" id="XP_954801.1">
    <property type="nucleotide sequence ID" value="XM_949708.1"/>
</dbReference>
<evidence type="ECO:0000256" key="2">
    <source>
        <dbReference type="SAM" id="MobiDB-lite"/>
    </source>
</evidence>
<dbReference type="Pfam" id="PF01111">
    <property type="entry name" value="CKS"/>
    <property type="match status" value="1"/>
</dbReference>
<dbReference type="InParanoid" id="Q4UCX6"/>
<gene>
    <name evidence="3" type="ORF">TA03930</name>
</gene>
<dbReference type="AlphaFoldDB" id="Q4UCX6"/>
<feature type="region of interest" description="Disordered" evidence="2">
    <location>
        <begin position="39"/>
        <end position="64"/>
    </location>
</feature>
<dbReference type="GO" id="GO:0051301">
    <property type="term" value="P:cell division"/>
    <property type="evidence" value="ECO:0007669"/>
    <property type="project" value="UniProtKB-UniRule"/>
</dbReference>
<dbReference type="EMBL" id="CR940352">
    <property type="protein sequence ID" value="CAI75325.1"/>
    <property type="molecule type" value="Genomic_DNA"/>
</dbReference>
<comment type="function">
    <text evidence="1">Binds to the catalytic subunit of the cyclin dependent kinases and is essential for their biological function.</text>
</comment>
<dbReference type="STRING" id="5874.Q4UCX6"/>
<dbReference type="GO" id="GO:0016538">
    <property type="term" value="F:cyclin-dependent protein serine/threonine kinase regulator activity"/>
    <property type="evidence" value="ECO:0007669"/>
    <property type="project" value="InterPro"/>
</dbReference>
<evidence type="ECO:0000313" key="4">
    <source>
        <dbReference type="Proteomes" id="UP000001950"/>
    </source>
</evidence>
<dbReference type="OrthoDB" id="362000at2759"/>
<reference evidence="3 4" key="1">
    <citation type="journal article" date="2005" name="Science">
        <title>Genome of the host-cell transforming parasite Theileria annulata compared with T. parva.</title>
        <authorList>
            <person name="Pain A."/>
            <person name="Renauld H."/>
            <person name="Berriman M."/>
            <person name="Murphy L."/>
            <person name="Yeats C.A."/>
            <person name="Weir W."/>
            <person name="Kerhornou A."/>
            <person name="Aslett M."/>
            <person name="Bishop R."/>
            <person name="Bouchier C."/>
            <person name="Cochet M."/>
            <person name="Coulson R.M.R."/>
            <person name="Cronin A."/>
            <person name="de Villiers E.P."/>
            <person name="Fraser A."/>
            <person name="Fosker N."/>
            <person name="Gardner M."/>
            <person name="Goble A."/>
            <person name="Griffiths-Jones S."/>
            <person name="Harris D.E."/>
            <person name="Katzer F."/>
            <person name="Larke N."/>
            <person name="Lord A."/>
            <person name="Maser P."/>
            <person name="McKellar S."/>
            <person name="Mooney P."/>
            <person name="Morton F."/>
            <person name="Nene V."/>
            <person name="O'Neil S."/>
            <person name="Price C."/>
            <person name="Quail M.A."/>
            <person name="Rabbinowitsch E."/>
            <person name="Rawlings N.D."/>
            <person name="Rutter S."/>
            <person name="Saunders D."/>
            <person name="Seeger K."/>
            <person name="Shah T."/>
            <person name="Squares R."/>
            <person name="Squares S."/>
            <person name="Tivey A."/>
            <person name="Walker A.R."/>
            <person name="Woodward J."/>
            <person name="Dobbelaere D.A.E."/>
            <person name="Langsley G."/>
            <person name="Rajandream M.A."/>
            <person name="McKeever D."/>
            <person name="Shiels B."/>
            <person name="Tait A."/>
            <person name="Barrell B.G."/>
            <person name="Hall N."/>
        </authorList>
    </citation>
    <scope>NUCLEOTIDE SEQUENCE [LARGE SCALE GENOMIC DNA]</scope>
    <source>
        <strain evidence="4">Ankara</strain>
    </source>
</reference>
<keyword evidence="1" id="KW-0131">Cell cycle</keyword>
<proteinExistence type="inferred from homology"/>
<comment type="similarity">
    <text evidence="1">Belongs to the CKS family.</text>
</comment>
<dbReference type="SMART" id="SM01084">
    <property type="entry name" value="CKS"/>
    <property type="match status" value="1"/>
</dbReference>
<dbReference type="Proteomes" id="UP000001950">
    <property type="component" value="Chromosome 3"/>
</dbReference>
<keyword evidence="4" id="KW-1185">Reference proteome</keyword>
<keyword evidence="1" id="KW-0132">Cell division</keyword>
<accession>Q4UCX6</accession>
<dbReference type="VEuPathDB" id="PiroplasmaDB:TA03930"/>
<dbReference type="InterPro" id="IPR000789">
    <property type="entry name" value="Cyclin-dep_kinase_reg-sub"/>
</dbReference>
<dbReference type="eggNOG" id="ENOG502SUIZ">
    <property type="taxonomic scope" value="Eukaryota"/>
</dbReference>
<dbReference type="InterPro" id="IPR036858">
    <property type="entry name" value="Cyclin-dep_kinase_reg-sub_sf"/>
</dbReference>
<dbReference type="KEGG" id="tan:TA03930"/>
<protein>
    <recommendedName>
        <fullName evidence="1">Cyclin-dependent kinases regulatory subunit</fullName>
    </recommendedName>
</protein>
<dbReference type="Gene3D" id="3.30.170.10">
    <property type="entry name" value="Cyclin-dependent kinase, regulatory subunit"/>
    <property type="match status" value="1"/>
</dbReference>
<dbReference type="SUPFAM" id="SSF55637">
    <property type="entry name" value="Cell cycle regulatory proteins"/>
    <property type="match status" value="1"/>
</dbReference>